<reference evidence="3" key="1">
    <citation type="journal article" date="2006" name="Proc. Natl. Acad. Sci. U.S.A.">
        <title>The complete genome of Rhodococcus sp. RHA1 provides insights into a catabolic powerhouse.</title>
        <authorList>
            <person name="McLeod M.P."/>
            <person name="Warren R.L."/>
            <person name="Hsiao W.W.L."/>
            <person name="Araki N."/>
            <person name="Myhre M."/>
            <person name="Fernandes C."/>
            <person name="Miyazawa D."/>
            <person name="Wong W."/>
            <person name="Lillquist A.L."/>
            <person name="Wang D."/>
            <person name="Dosanjh M."/>
            <person name="Hara H."/>
            <person name="Petrescu A."/>
            <person name="Morin R.D."/>
            <person name="Yang G."/>
            <person name="Stott J.M."/>
            <person name="Schein J.E."/>
            <person name="Shin H."/>
            <person name="Smailus D."/>
            <person name="Siddiqui A.S."/>
            <person name="Marra M.A."/>
            <person name="Jones S.J.M."/>
            <person name="Holt R."/>
            <person name="Brinkman F.S.L."/>
            <person name="Miyauchi K."/>
            <person name="Fukuda M."/>
            <person name="Davies J.E."/>
            <person name="Mohn W.W."/>
            <person name="Eltis L.D."/>
        </authorList>
    </citation>
    <scope>NUCLEOTIDE SEQUENCE [LARGE SCALE GENOMIC DNA]</scope>
    <source>
        <strain evidence="3">RHA1</strain>
    </source>
</reference>
<dbReference type="eggNOG" id="ENOG5031GNJ">
    <property type="taxonomic scope" value="Bacteria"/>
</dbReference>
<name>Q0RVA1_RHOJR</name>
<dbReference type="RefSeq" id="WP_011600412.1">
    <property type="nucleotide sequence ID" value="NC_008271.1"/>
</dbReference>
<dbReference type="KEGG" id="rha:RHA1_ro11138"/>
<evidence type="ECO:0000313" key="3">
    <source>
        <dbReference type="Proteomes" id="UP000008710"/>
    </source>
</evidence>
<organism evidence="2 3">
    <name type="scientific">Rhodococcus jostii (strain RHA1)</name>
    <dbReference type="NCBI Taxonomy" id="101510"/>
    <lineage>
        <taxon>Bacteria</taxon>
        <taxon>Bacillati</taxon>
        <taxon>Actinomycetota</taxon>
        <taxon>Actinomycetes</taxon>
        <taxon>Mycobacteriales</taxon>
        <taxon>Nocardiaceae</taxon>
        <taxon>Rhodococcus</taxon>
    </lineage>
</organism>
<gene>
    <name evidence="2" type="ordered locus">RHA1_ro11138</name>
</gene>
<accession>Q0RVA1</accession>
<keyword evidence="2" id="KW-0614">Plasmid</keyword>
<evidence type="ECO:0000313" key="2">
    <source>
        <dbReference type="EMBL" id="ABH00785.1"/>
    </source>
</evidence>
<evidence type="ECO:0000256" key="1">
    <source>
        <dbReference type="SAM" id="MobiDB-lite"/>
    </source>
</evidence>
<dbReference type="HOGENOM" id="CLU_129302_0_0_11"/>
<dbReference type="Proteomes" id="UP000008710">
    <property type="component" value="Plasmid pRHL3"/>
</dbReference>
<geneLocation type="plasmid" evidence="2 3">
    <name>pRHL3</name>
</geneLocation>
<proteinExistence type="predicted"/>
<dbReference type="OrthoDB" id="4462004at2"/>
<sequence>MELVTRMNADDDAGVPIRLVLERSRVVVQWRADGTSLVAQEDDLDAILQRDPPSPHGIWQKPRGPGTTSSFIEADPGELGRPSWWVLYGHADPSVDVRVHIDEADVPDPVVHRVGGVWACEWVSYPTIAEIHRSDRDRTDRVSFERPMFMPPAPHPEVEIRQRKRGKGSGKSVENPVD</sequence>
<dbReference type="EMBL" id="CP000434">
    <property type="protein sequence ID" value="ABH00785.1"/>
    <property type="molecule type" value="Genomic_DNA"/>
</dbReference>
<protein>
    <submittedName>
        <fullName evidence="2">Uncharacterized protein</fullName>
    </submittedName>
</protein>
<feature type="region of interest" description="Disordered" evidence="1">
    <location>
        <begin position="144"/>
        <end position="178"/>
    </location>
</feature>
<dbReference type="AlphaFoldDB" id="Q0RVA1"/>